<evidence type="ECO:0000256" key="2">
    <source>
        <dbReference type="ARBA" id="ARBA00022553"/>
    </source>
</evidence>
<evidence type="ECO:0000256" key="6">
    <source>
        <dbReference type="ARBA" id="ARBA00023163"/>
    </source>
</evidence>
<proteinExistence type="predicted"/>
<evidence type="ECO:0000256" key="9">
    <source>
        <dbReference type="PROSITE-ProRule" id="PRU00169"/>
    </source>
</evidence>
<dbReference type="Gene3D" id="1.10.10.10">
    <property type="entry name" value="Winged helix-like DNA-binding domain superfamily/Winged helix DNA-binding domain"/>
    <property type="match status" value="1"/>
</dbReference>
<dbReference type="OrthoDB" id="424572at2759"/>
<feature type="compositionally biased region" description="Polar residues" evidence="10">
    <location>
        <begin position="575"/>
        <end position="585"/>
    </location>
</feature>
<keyword evidence="7 8" id="KW-0539">Nucleus</keyword>
<keyword evidence="5 8" id="KW-0238">DNA-binding</keyword>
<dbReference type="GO" id="GO:0005634">
    <property type="term" value="C:nucleus"/>
    <property type="evidence" value="ECO:0007669"/>
    <property type="project" value="UniProtKB-SubCell"/>
</dbReference>
<organism evidence="12 13">
    <name type="scientific">Trichodelitschia bisporula</name>
    <dbReference type="NCBI Taxonomy" id="703511"/>
    <lineage>
        <taxon>Eukaryota</taxon>
        <taxon>Fungi</taxon>
        <taxon>Dikarya</taxon>
        <taxon>Ascomycota</taxon>
        <taxon>Pezizomycotina</taxon>
        <taxon>Dothideomycetes</taxon>
        <taxon>Dothideomycetes incertae sedis</taxon>
        <taxon>Phaeotrichales</taxon>
        <taxon>Phaeotrichaceae</taxon>
        <taxon>Trichodelitschia</taxon>
    </lineage>
</organism>
<feature type="compositionally biased region" description="Low complexity" evidence="10">
    <location>
        <begin position="279"/>
        <end position="296"/>
    </location>
</feature>
<protein>
    <recommendedName>
        <fullName evidence="8">Transcription factor</fullName>
    </recommendedName>
</protein>
<dbReference type="PANTHER" id="PTHR45339">
    <property type="entry name" value="HYBRID SIGNAL TRANSDUCTION HISTIDINE KINASE J"/>
    <property type="match status" value="1"/>
</dbReference>
<dbReference type="FunFam" id="1.10.10.10:FF:000027">
    <property type="entry name" value="Heat shock transcription factor 1"/>
    <property type="match status" value="1"/>
</dbReference>
<reference evidence="12" key="1">
    <citation type="journal article" date="2020" name="Stud. Mycol.">
        <title>101 Dothideomycetes genomes: a test case for predicting lifestyles and emergence of pathogens.</title>
        <authorList>
            <person name="Haridas S."/>
            <person name="Albert R."/>
            <person name="Binder M."/>
            <person name="Bloem J."/>
            <person name="Labutti K."/>
            <person name="Salamov A."/>
            <person name="Andreopoulos B."/>
            <person name="Baker S."/>
            <person name="Barry K."/>
            <person name="Bills G."/>
            <person name="Bluhm B."/>
            <person name="Cannon C."/>
            <person name="Castanera R."/>
            <person name="Culley D."/>
            <person name="Daum C."/>
            <person name="Ezra D."/>
            <person name="Gonzalez J."/>
            <person name="Henrissat B."/>
            <person name="Kuo A."/>
            <person name="Liang C."/>
            <person name="Lipzen A."/>
            <person name="Lutzoni F."/>
            <person name="Magnuson J."/>
            <person name="Mondo S."/>
            <person name="Nolan M."/>
            <person name="Ohm R."/>
            <person name="Pangilinan J."/>
            <person name="Park H.-J."/>
            <person name="Ramirez L."/>
            <person name="Alfaro M."/>
            <person name="Sun H."/>
            <person name="Tritt A."/>
            <person name="Yoshinaga Y."/>
            <person name="Zwiers L.-H."/>
            <person name="Turgeon B."/>
            <person name="Goodwin S."/>
            <person name="Spatafora J."/>
            <person name="Crous P."/>
            <person name="Grigoriev I."/>
        </authorList>
    </citation>
    <scope>NUCLEOTIDE SEQUENCE</scope>
    <source>
        <strain evidence="12">CBS 262.69</strain>
    </source>
</reference>
<evidence type="ECO:0000256" key="8">
    <source>
        <dbReference type="PIRNR" id="PIRNR002595"/>
    </source>
</evidence>
<dbReference type="GO" id="GO:0003700">
    <property type="term" value="F:DNA-binding transcription factor activity"/>
    <property type="evidence" value="ECO:0007669"/>
    <property type="project" value="UniProtKB-UniRule"/>
</dbReference>
<evidence type="ECO:0000256" key="1">
    <source>
        <dbReference type="ARBA" id="ARBA00004123"/>
    </source>
</evidence>
<feature type="region of interest" description="Disordered" evidence="10">
    <location>
        <begin position="575"/>
        <end position="669"/>
    </location>
</feature>
<dbReference type="GO" id="GO:0006357">
    <property type="term" value="P:regulation of transcription by RNA polymerase II"/>
    <property type="evidence" value="ECO:0007669"/>
    <property type="project" value="UniProtKB-UniRule"/>
</dbReference>
<sequence>MEANSGGGGATGSSDFVRKLYKMLENPADNTVVRWGLDGESFVVLDTDVFTKQILPKHFKHSNFASFVRQLNKYDFHKVRHNNEDSAHSPYGPRAWEFKHPDFKANNKDALENIRRKAPAPRKAPTTQEDSIPTQQMDMMNTQLVATQQQLVTLQELYNDLRGQNNMLTHEVLGLQKAVINHEHVMENVMAFLNTVDSQRRRDSRLVTPFPANGHDTTTEQQRIAPAEDDAPASPLQHAAKLLSETNADQTFNVRALEHLNEQSIRLNHTLTTPPPDIAARARPSSRQAPNSASSAGSMRMSELDSLVYPVGPNNGIDPMFEAHIHNIPYTVPPTRESENGQIRKKNNFPDPGWVRQPRILLVEDDPTCRRIGSKFLYNFQCHVDCAFDGMEAVTKVQSNSKYDLVLMDIIMPNLDGISACSHIRRIDNTPVIAMTSNIRSDDIAMYFQHGMNDVLPKPFTKDGLHSILVKHLAHLKGDPRGLQAPGAQQAIKDDEPPTKSPVTAANWHSPNQMPGVSPVGAGPQLVEEYHALPTMPGQLMQGPLVSYGGLPAQQGPMPGMQYAPTTGAVPPQMQLQAKSLQPQMQHRRKISELSSAPEDAQGVDAKRPRMLPQVSQPQPVPQPQGVQQVQQQQQAQQVVLQQQHLAQRQQMQPPTPTHPPAGGMGFGQ</sequence>
<feature type="domain" description="Response regulatory" evidence="11">
    <location>
        <begin position="359"/>
        <end position="473"/>
    </location>
</feature>
<evidence type="ECO:0000313" key="13">
    <source>
        <dbReference type="Proteomes" id="UP000799640"/>
    </source>
</evidence>
<dbReference type="SMART" id="SM00448">
    <property type="entry name" value="REC"/>
    <property type="match status" value="1"/>
</dbReference>
<keyword evidence="6 8" id="KW-0804">Transcription</keyword>
<dbReference type="PROSITE" id="PS50110">
    <property type="entry name" value="RESPONSE_REGULATORY"/>
    <property type="match status" value="1"/>
</dbReference>
<feature type="region of interest" description="Disordered" evidence="10">
    <location>
        <begin position="479"/>
        <end position="515"/>
    </location>
</feature>
<dbReference type="PIRSF" id="PIRSF002595">
    <property type="entry name" value="RR_SKN7"/>
    <property type="match status" value="1"/>
</dbReference>
<comment type="subcellular location">
    <subcellularLocation>
        <location evidence="1 8">Nucleus</location>
    </subcellularLocation>
</comment>
<evidence type="ECO:0000256" key="7">
    <source>
        <dbReference type="ARBA" id="ARBA00023242"/>
    </source>
</evidence>
<dbReference type="InterPro" id="IPR036390">
    <property type="entry name" value="WH_DNA-bd_sf"/>
</dbReference>
<accession>A0A6G1I2Z8</accession>
<evidence type="ECO:0000256" key="5">
    <source>
        <dbReference type="ARBA" id="ARBA00023125"/>
    </source>
</evidence>
<dbReference type="PROSITE" id="PS00434">
    <property type="entry name" value="HSF_DOMAIN"/>
    <property type="match status" value="1"/>
</dbReference>
<evidence type="ECO:0000259" key="11">
    <source>
        <dbReference type="PROSITE" id="PS50110"/>
    </source>
</evidence>
<dbReference type="InterPro" id="IPR000232">
    <property type="entry name" value="HSF_DNA-bd"/>
</dbReference>
<keyword evidence="2 9" id="KW-0597">Phosphoprotein</keyword>
<dbReference type="CDD" id="cd17546">
    <property type="entry name" value="REC_hyHK_CKI1_RcsC-like"/>
    <property type="match status" value="1"/>
</dbReference>
<feature type="modified residue" description="4-aspartylphosphate" evidence="9">
    <location>
        <position position="409"/>
    </location>
</feature>
<dbReference type="InterPro" id="IPR014402">
    <property type="entry name" value="Sig_transdc_resp-reg_Skn7"/>
</dbReference>
<dbReference type="Proteomes" id="UP000799640">
    <property type="component" value="Unassembled WGS sequence"/>
</dbReference>
<dbReference type="AlphaFoldDB" id="A0A6G1I2Z8"/>
<keyword evidence="4 8" id="KW-0805">Transcription regulation</keyword>
<dbReference type="InterPro" id="IPR001789">
    <property type="entry name" value="Sig_transdc_resp-reg_receiver"/>
</dbReference>
<evidence type="ECO:0000256" key="4">
    <source>
        <dbReference type="ARBA" id="ARBA00023015"/>
    </source>
</evidence>
<feature type="region of interest" description="Disordered" evidence="10">
    <location>
        <begin position="269"/>
        <end position="300"/>
    </location>
</feature>
<dbReference type="FunFam" id="3.40.50.2300:FF:000212">
    <property type="entry name" value="Stress response regulator/HFS transcription factor"/>
    <property type="match status" value="1"/>
</dbReference>
<name>A0A6G1I2Z8_9PEZI</name>
<dbReference type="SMART" id="SM00415">
    <property type="entry name" value="HSF"/>
    <property type="match status" value="1"/>
</dbReference>
<dbReference type="GO" id="GO:0043565">
    <property type="term" value="F:sequence-specific DNA binding"/>
    <property type="evidence" value="ECO:0007669"/>
    <property type="project" value="InterPro"/>
</dbReference>
<keyword evidence="13" id="KW-1185">Reference proteome</keyword>
<evidence type="ECO:0000313" key="12">
    <source>
        <dbReference type="EMBL" id="KAF2402564.1"/>
    </source>
</evidence>
<dbReference type="Pfam" id="PF00072">
    <property type="entry name" value="Response_reg"/>
    <property type="match status" value="1"/>
</dbReference>
<dbReference type="Pfam" id="PF00447">
    <property type="entry name" value="HSF_DNA-bind"/>
    <property type="match status" value="1"/>
</dbReference>
<dbReference type="InterPro" id="IPR011006">
    <property type="entry name" value="CheY-like_superfamily"/>
</dbReference>
<feature type="compositionally biased region" description="Polar residues" evidence="10">
    <location>
        <begin position="501"/>
        <end position="515"/>
    </location>
</feature>
<dbReference type="InterPro" id="IPR036388">
    <property type="entry name" value="WH-like_DNA-bd_sf"/>
</dbReference>
<evidence type="ECO:0000256" key="3">
    <source>
        <dbReference type="ARBA" id="ARBA00023012"/>
    </source>
</evidence>
<feature type="compositionally biased region" description="Low complexity" evidence="10">
    <location>
        <begin position="613"/>
        <end position="653"/>
    </location>
</feature>
<dbReference type="PANTHER" id="PTHR45339:SF1">
    <property type="entry name" value="HYBRID SIGNAL TRANSDUCTION HISTIDINE KINASE J"/>
    <property type="match status" value="1"/>
</dbReference>
<dbReference type="SUPFAM" id="SSF52172">
    <property type="entry name" value="CheY-like"/>
    <property type="match status" value="1"/>
</dbReference>
<keyword evidence="3" id="KW-0902">Two-component regulatory system</keyword>
<gene>
    <name evidence="12" type="ORF">EJ06DRAFT_345826</name>
</gene>
<evidence type="ECO:0000256" key="10">
    <source>
        <dbReference type="SAM" id="MobiDB-lite"/>
    </source>
</evidence>
<dbReference type="PRINTS" id="PR00056">
    <property type="entry name" value="HSFDOMAIN"/>
</dbReference>
<dbReference type="GO" id="GO:0000156">
    <property type="term" value="F:phosphorelay response regulator activity"/>
    <property type="evidence" value="ECO:0007669"/>
    <property type="project" value="InterPro"/>
</dbReference>
<dbReference type="Gene3D" id="3.40.50.2300">
    <property type="match status" value="1"/>
</dbReference>
<dbReference type="SUPFAM" id="SSF46785">
    <property type="entry name" value="Winged helix' DNA-binding domain"/>
    <property type="match status" value="1"/>
</dbReference>
<dbReference type="EMBL" id="ML996691">
    <property type="protein sequence ID" value="KAF2402564.1"/>
    <property type="molecule type" value="Genomic_DNA"/>
</dbReference>